<dbReference type="PROSITE" id="PS00678">
    <property type="entry name" value="WD_REPEATS_1"/>
    <property type="match status" value="2"/>
</dbReference>
<evidence type="ECO:0000256" key="3">
    <source>
        <dbReference type="PROSITE-ProRule" id="PRU00221"/>
    </source>
</evidence>
<comment type="caution">
    <text evidence="4">The sequence shown here is derived from an EMBL/GenBank/DDBJ whole genome shotgun (WGS) entry which is preliminary data.</text>
</comment>
<dbReference type="AlphaFoldDB" id="X6P0Z2"/>
<dbReference type="InterPro" id="IPR001680">
    <property type="entry name" value="WD40_rpt"/>
</dbReference>
<evidence type="ECO:0000313" key="4">
    <source>
        <dbReference type="EMBL" id="ETO31803.1"/>
    </source>
</evidence>
<dbReference type="PROSITE" id="PS50082">
    <property type="entry name" value="WD_REPEATS_2"/>
    <property type="match status" value="4"/>
</dbReference>
<dbReference type="SUPFAM" id="SSF50998">
    <property type="entry name" value="Quinoprotein alcohol dehydrogenase-like"/>
    <property type="match status" value="1"/>
</dbReference>
<dbReference type="Pfam" id="PF00400">
    <property type="entry name" value="WD40"/>
    <property type="match status" value="6"/>
</dbReference>
<dbReference type="PANTHER" id="PTHR19879">
    <property type="entry name" value="TRANSCRIPTION INITIATION FACTOR TFIID"/>
    <property type="match status" value="1"/>
</dbReference>
<evidence type="ECO:0000256" key="1">
    <source>
        <dbReference type="ARBA" id="ARBA00022574"/>
    </source>
</evidence>
<sequence>MIAHSKEKQTPTRPVLVSFHFNLSKKLILEEEVQIIIQHWIRTLKIKLGWINNFDKIIVNYVMFFYYFHLTTNISTFIMLDTFLSSSELINTFTGHTHYVWSIDYSEFDSCQFICSASEDKTIRVWDVDNNKQIQLFDLYLDEVYCVKFSPYHYHNNHQNIICFSSQNNSIRFWDFEHNQQLQSFKQHTNWAGAIEFSPFSGGRYLCSGSHDNKIRLCDVETYKTLHVFDGHTQWVWCVDISPLQSNNNSNNESNNIGVIGGNGYTICSGSFDKTIRTWDIETTKKLTLFKGHTDYVKSVKYGSNALANTILSGSNDKSVRLWDTRSGKQIQVFNGHSKMINNAEYSPFVIKNSNDNTIRFWDIRSNKNELYVIEGDKKDEGIICIKFVLLKKKVKNNNRNVHLFYEFKEIIFFFDELIFLNNKDYFMTFNKKKMTYIFFRAKYVLINKIKKKLQMKFFRQCEKNL</sequence>
<dbReference type="PANTHER" id="PTHR19879:SF9">
    <property type="entry name" value="TRANSCRIPTION INITIATION FACTOR TFIID SUBUNIT 5"/>
    <property type="match status" value="1"/>
</dbReference>
<keyword evidence="5" id="KW-1185">Reference proteome</keyword>
<dbReference type="EMBL" id="ASPP01004689">
    <property type="protein sequence ID" value="ETO31803.1"/>
    <property type="molecule type" value="Genomic_DNA"/>
</dbReference>
<dbReference type="InterPro" id="IPR011047">
    <property type="entry name" value="Quinoprotein_ADH-like_sf"/>
</dbReference>
<dbReference type="PROSITE" id="PS50294">
    <property type="entry name" value="WD_REPEATS_REGION"/>
    <property type="match status" value="3"/>
</dbReference>
<dbReference type="PRINTS" id="PR00320">
    <property type="entry name" value="GPROTEINBRPT"/>
</dbReference>
<feature type="repeat" description="WD" evidence="3">
    <location>
        <begin position="290"/>
        <end position="333"/>
    </location>
</feature>
<dbReference type="Proteomes" id="UP000023152">
    <property type="component" value="Unassembled WGS sequence"/>
</dbReference>
<evidence type="ECO:0000256" key="2">
    <source>
        <dbReference type="ARBA" id="ARBA00022737"/>
    </source>
</evidence>
<dbReference type="InterPro" id="IPR015943">
    <property type="entry name" value="WD40/YVTN_repeat-like_dom_sf"/>
</dbReference>
<dbReference type="Gene3D" id="2.130.10.10">
    <property type="entry name" value="YVTN repeat-like/Quinoprotein amine dehydrogenase"/>
    <property type="match status" value="3"/>
</dbReference>
<proteinExistence type="predicted"/>
<keyword evidence="1 3" id="KW-0853">WD repeat</keyword>
<reference evidence="4 5" key="1">
    <citation type="journal article" date="2013" name="Curr. Biol.">
        <title>The Genome of the Foraminiferan Reticulomyxa filosa.</title>
        <authorList>
            <person name="Glockner G."/>
            <person name="Hulsmann N."/>
            <person name="Schleicher M."/>
            <person name="Noegel A.A."/>
            <person name="Eichinger L."/>
            <person name="Gallinger C."/>
            <person name="Pawlowski J."/>
            <person name="Sierra R."/>
            <person name="Euteneuer U."/>
            <person name="Pillet L."/>
            <person name="Moustafa A."/>
            <person name="Platzer M."/>
            <person name="Groth M."/>
            <person name="Szafranski K."/>
            <person name="Schliwa M."/>
        </authorList>
    </citation>
    <scope>NUCLEOTIDE SEQUENCE [LARGE SCALE GENOMIC DNA]</scope>
</reference>
<keyword evidence="2" id="KW-0677">Repeat</keyword>
<evidence type="ECO:0000313" key="5">
    <source>
        <dbReference type="Proteomes" id="UP000023152"/>
    </source>
</evidence>
<feature type="repeat" description="WD" evidence="3">
    <location>
        <begin position="93"/>
        <end position="136"/>
    </location>
</feature>
<protein>
    <submittedName>
        <fullName evidence="4">WD-40 repeat protein</fullName>
    </submittedName>
</protein>
<accession>X6P0Z2</accession>
<dbReference type="SMART" id="SM00320">
    <property type="entry name" value="WD40"/>
    <property type="match status" value="6"/>
</dbReference>
<feature type="repeat" description="WD" evidence="3">
    <location>
        <begin position="334"/>
        <end position="372"/>
    </location>
</feature>
<gene>
    <name evidence="4" type="ORF">RFI_05317</name>
</gene>
<dbReference type="InterPro" id="IPR020472">
    <property type="entry name" value="WD40_PAC1"/>
</dbReference>
<organism evidence="4 5">
    <name type="scientific">Reticulomyxa filosa</name>
    <dbReference type="NCBI Taxonomy" id="46433"/>
    <lineage>
        <taxon>Eukaryota</taxon>
        <taxon>Sar</taxon>
        <taxon>Rhizaria</taxon>
        <taxon>Retaria</taxon>
        <taxon>Foraminifera</taxon>
        <taxon>Monothalamids</taxon>
        <taxon>Reticulomyxidae</taxon>
        <taxon>Reticulomyxa</taxon>
    </lineage>
</organism>
<dbReference type="InterPro" id="IPR019775">
    <property type="entry name" value="WD40_repeat_CS"/>
</dbReference>
<feature type="repeat" description="WD" evidence="3">
    <location>
        <begin position="263"/>
        <end position="289"/>
    </location>
</feature>
<name>X6P0Z2_RETFI</name>
<dbReference type="CDD" id="cd00200">
    <property type="entry name" value="WD40"/>
    <property type="match status" value="1"/>
</dbReference>